<evidence type="ECO:0000313" key="2">
    <source>
        <dbReference type="Proteomes" id="UP000198816"/>
    </source>
</evidence>
<reference evidence="2" key="1">
    <citation type="submission" date="2016-10" db="EMBL/GenBank/DDBJ databases">
        <authorList>
            <person name="Varghese N."/>
            <person name="Submissions S."/>
        </authorList>
    </citation>
    <scope>NUCLEOTIDE SEQUENCE [LARGE SCALE GENOMIC DNA]</scope>
    <source>
        <strain evidence="2">DSM 217</strain>
    </source>
</reference>
<evidence type="ECO:0000313" key="1">
    <source>
        <dbReference type="EMBL" id="SDW62296.1"/>
    </source>
</evidence>
<dbReference type="Proteomes" id="UP000198816">
    <property type="component" value="Unassembled WGS sequence"/>
</dbReference>
<accession>A0A1H2V1T7</accession>
<keyword evidence="1" id="KW-0808">Transferase</keyword>
<proteinExistence type="predicted"/>
<protein>
    <submittedName>
        <fullName evidence="1">Sulfotransferase family protein</fullName>
    </submittedName>
</protein>
<sequence>MMSETSLQYLCIVTYGRSGSTLIQAILNAIDGYCIRGENNLALLPLFWSAIRLADAKVTYSENSQCGNHPWHGIGDVDPERYTRRLIETFRDEVLRPPQGCRVVGFKEIRFFEVENLASFLDFIRTELHPCKLIFNTRDADAVARSAWHADGDPAPIVSMVHRLDQVFHAYRSEHPDDCFVLEYDAYKNDPMALEPLFSFLGEPFDVQAVSNVLMHRLNH</sequence>
<dbReference type="OrthoDB" id="4169204at2"/>
<dbReference type="InterPro" id="IPR027417">
    <property type="entry name" value="P-loop_NTPase"/>
</dbReference>
<gene>
    <name evidence="1" type="ORF">SAMN05421783_10689</name>
</gene>
<dbReference type="RefSeq" id="WP_139191886.1">
    <property type="nucleotide sequence ID" value="NZ_FNNZ01000006.1"/>
</dbReference>
<dbReference type="AlphaFoldDB" id="A0A1H2V1T7"/>
<dbReference type="SUPFAM" id="SSF52540">
    <property type="entry name" value="P-loop containing nucleoside triphosphate hydrolases"/>
    <property type="match status" value="1"/>
</dbReference>
<dbReference type="Gene3D" id="3.40.50.300">
    <property type="entry name" value="P-loop containing nucleotide triphosphate hydrolases"/>
    <property type="match status" value="1"/>
</dbReference>
<organism evidence="1 2">
    <name type="scientific">Thiocapsa roseopersicina</name>
    <dbReference type="NCBI Taxonomy" id="1058"/>
    <lineage>
        <taxon>Bacteria</taxon>
        <taxon>Pseudomonadati</taxon>
        <taxon>Pseudomonadota</taxon>
        <taxon>Gammaproteobacteria</taxon>
        <taxon>Chromatiales</taxon>
        <taxon>Chromatiaceae</taxon>
        <taxon>Thiocapsa</taxon>
    </lineage>
</organism>
<keyword evidence="2" id="KW-1185">Reference proteome</keyword>
<dbReference type="EMBL" id="FNNZ01000006">
    <property type="protein sequence ID" value="SDW62296.1"/>
    <property type="molecule type" value="Genomic_DNA"/>
</dbReference>
<dbReference type="GO" id="GO:0016740">
    <property type="term" value="F:transferase activity"/>
    <property type="evidence" value="ECO:0007669"/>
    <property type="project" value="UniProtKB-KW"/>
</dbReference>
<name>A0A1H2V1T7_THIRO</name>